<feature type="compositionally biased region" description="Polar residues" evidence="1">
    <location>
        <begin position="69"/>
        <end position="83"/>
    </location>
</feature>
<proteinExistence type="predicted"/>
<dbReference type="AlphaFoldDB" id="A0A9P9W961"/>
<feature type="compositionally biased region" description="Basic residues" evidence="1">
    <location>
        <begin position="336"/>
        <end position="346"/>
    </location>
</feature>
<reference evidence="2" key="1">
    <citation type="submission" date="2021-03" db="EMBL/GenBank/DDBJ databases">
        <title>Revisited historic fungal species revealed as producer of novel bioactive compounds through whole genome sequencing and comparative genomics.</title>
        <authorList>
            <person name="Vignolle G.A."/>
            <person name="Hochenegger N."/>
            <person name="Mach R.L."/>
            <person name="Mach-Aigner A.R."/>
            <person name="Javad Rahimi M."/>
            <person name="Salim K.A."/>
            <person name="Chan C.M."/>
            <person name="Lim L.B.L."/>
            <person name="Cai F."/>
            <person name="Druzhinina I.S."/>
            <person name="U'Ren J.M."/>
            <person name="Derntl C."/>
        </authorList>
    </citation>
    <scope>NUCLEOTIDE SEQUENCE</scope>
    <source>
        <strain evidence="2">TUCIM 5799</strain>
    </source>
</reference>
<evidence type="ECO:0000256" key="1">
    <source>
        <dbReference type="SAM" id="MobiDB-lite"/>
    </source>
</evidence>
<feature type="region of interest" description="Disordered" evidence="1">
    <location>
        <begin position="322"/>
        <end position="397"/>
    </location>
</feature>
<protein>
    <submittedName>
        <fullName evidence="2">Uncharacterized protein</fullName>
    </submittedName>
</protein>
<gene>
    <name evidence="2" type="ORF">JX265_013261</name>
</gene>
<feature type="compositionally biased region" description="Polar residues" evidence="1">
    <location>
        <begin position="250"/>
        <end position="263"/>
    </location>
</feature>
<dbReference type="EMBL" id="JAFIMR010000066">
    <property type="protein sequence ID" value="KAI1851143.1"/>
    <property type="molecule type" value="Genomic_DNA"/>
</dbReference>
<feature type="compositionally biased region" description="Basic and acidic residues" evidence="1">
    <location>
        <begin position="347"/>
        <end position="368"/>
    </location>
</feature>
<feature type="region of interest" description="Disordered" evidence="1">
    <location>
        <begin position="161"/>
        <end position="231"/>
    </location>
</feature>
<evidence type="ECO:0000313" key="2">
    <source>
        <dbReference type="EMBL" id="KAI1851143.1"/>
    </source>
</evidence>
<feature type="region of interest" description="Disordered" evidence="1">
    <location>
        <begin position="32"/>
        <end position="90"/>
    </location>
</feature>
<sequence length="397" mass="43381">MDTPKLPWFSHRDDPILWDYNQDTTSVMAGQRLESTNRRDGMIGQPQFRTNFSYPRPEVQVSKHESVDSRSSLNSAGSMPSMTDASDSEVSVDDDYQYNTSASELWDSFWPARVVRQPPIQKSQSSSVLQSHTSDFFTIDYYTSKAAEAEDDAVTITGQDVQESMSTQWPLPRSSPSRQKTAKAPVTYSVYPKPSPIPPRLTILPPRTSSLTPESSLTAKRRLKGSKSIANLKPSRSNVSLYSALGLSPTSPSFGGQQTQSMPVSPIDTAPKLRPSASAHNIRGLALPTSAAPPVPELPNMPGLQHSCPPLDRIVSVFELDSDNERDGDSNGFAKRLARGLQHKKSSRDINHKKSASEKRSSGDKKAPEVQVGSDGTQSLGRKRGGSLGRILGLKSK</sequence>
<feature type="compositionally biased region" description="Low complexity" evidence="1">
    <location>
        <begin position="200"/>
        <end position="209"/>
    </location>
</feature>
<evidence type="ECO:0000313" key="3">
    <source>
        <dbReference type="Proteomes" id="UP000829685"/>
    </source>
</evidence>
<keyword evidence="3" id="KW-1185">Reference proteome</keyword>
<accession>A0A9P9W961</accession>
<comment type="caution">
    <text evidence="2">The sequence shown here is derived from an EMBL/GenBank/DDBJ whole genome shotgun (WGS) entry which is preliminary data.</text>
</comment>
<feature type="compositionally biased region" description="Polar residues" evidence="1">
    <location>
        <begin position="161"/>
        <end position="179"/>
    </location>
</feature>
<dbReference type="Proteomes" id="UP000829685">
    <property type="component" value="Unassembled WGS sequence"/>
</dbReference>
<organism evidence="2 3">
    <name type="scientific">Neoarthrinium moseri</name>
    <dbReference type="NCBI Taxonomy" id="1658444"/>
    <lineage>
        <taxon>Eukaryota</taxon>
        <taxon>Fungi</taxon>
        <taxon>Dikarya</taxon>
        <taxon>Ascomycota</taxon>
        <taxon>Pezizomycotina</taxon>
        <taxon>Sordariomycetes</taxon>
        <taxon>Xylariomycetidae</taxon>
        <taxon>Amphisphaeriales</taxon>
        <taxon>Apiosporaceae</taxon>
        <taxon>Neoarthrinium</taxon>
    </lineage>
</organism>
<name>A0A9P9W961_9PEZI</name>
<feature type="region of interest" description="Disordered" evidence="1">
    <location>
        <begin position="250"/>
        <end position="307"/>
    </location>
</feature>